<dbReference type="Pfam" id="PF01656">
    <property type="entry name" value="CbiA"/>
    <property type="match status" value="1"/>
</dbReference>
<dbReference type="InterPro" id="IPR027417">
    <property type="entry name" value="P-loop_NTPase"/>
</dbReference>
<organism evidence="2 3">
    <name type="scientific">Psychracetigena formicireducens</name>
    <dbReference type="NCBI Taxonomy" id="2986056"/>
    <lineage>
        <taxon>Bacteria</taxon>
        <taxon>Bacillati</taxon>
        <taxon>Candidatus Lithacetigenota</taxon>
        <taxon>Candidatus Psychracetigena</taxon>
    </lineage>
</organism>
<evidence type="ECO:0000313" key="3">
    <source>
        <dbReference type="Proteomes" id="UP000811545"/>
    </source>
</evidence>
<dbReference type="SUPFAM" id="SSF52540">
    <property type="entry name" value="P-loop containing nucleoside triphosphate hydrolases"/>
    <property type="match status" value="1"/>
</dbReference>
<dbReference type="GO" id="GO:0016887">
    <property type="term" value="F:ATP hydrolysis activity"/>
    <property type="evidence" value="ECO:0007669"/>
    <property type="project" value="TreeGrafter"/>
</dbReference>
<dbReference type="EMBL" id="QLTW01000126">
    <property type="protein sequence ID" value="MBT9145605.1"/>
    <property type="molecule type" value="Genomic_DNA"/>
</dbReference>
<dbReference type="PIRSF" id="PIRSF005647">
    <property type="entry name" value="CooC"/>
    <property type="match status" value="1"/>
</dbReference>
<dbReference type="InterPro" id="IPR050625">
    <property type="entry name" value="ParA/MinD_ATPase"/>
</dbReference>
<dbReference type="GO" id="GO:0005829">
    <property type="term" value="C:cytosol"/>
    <property type="evidence" value="ECO:0007669"/>
    <property type="project" value="TreeGrafter"/>
</dbReference>
<dbReference type="GO" id="GO:0009898">
    <property type="term" value="C:cytoplasmic side of plasma membrane"/>
    <property type="evidence" value="ECO:0007669"/>
    <property type="project" value="TreeGrafter"/>
</dbReference>
<dbReference type="Proteomes" id="UP000811545">
    <property type="component" value="Unassembled WGS sequence"/>
</dbReference>
<dbReference type="AlphaFoldDB" id="A0A9E2F6R2"/>
<protein>
    <submittedName>
        <fullName evidence="2">Septum site-determining protein MinD</fullName>
    </submittedName>
</protein>
<gene>
    <name evidence="2" type="primary">minD</name>
    <name evidence="2" type="ORF">DDT42_01478</name>
</gene>
<dbReference type="InterPro" id="IPR014433">
    <property type="entry name" value="CooC"/>
</dbReference>
<feature type="domain" description="CobQ/CobB/MinD/ParA nucleotide binding" evidence="1">
    <location>
        <begin position="5"/>
        <end position="230"/>
    </location>
</feature>
<name>A0A9E2F6R2_PSYF1</name>
<evidence type="ECO:0000313" key="2">
    <source>
        <dbReference type="EMBL" id="MBT9145605.1"/>
    </source>
</evidence>
<evidence type="ECO:0000259" key="1">
    <source>
        <dbReference type="Pfam" id="PF01656"/>
    </source>
</evidence>
<comment type="caution">
    <text evidence="2">The sequence shown here is derived from an EMBL/GenBank/DDBJ whole genome shotgun (WGS) entry which is preliminary data.</text>
</comment>
<dbReference type="InterPro" id="IPR002586">
    <property type="entry name" value="CobQ/CobB/MinD/ParA_Nub-bd_dom"/>
</dbReference>
<reference evidence="2 3" key="1">
    <citation type="journal article" date="2021" name="bioRxiv">
        <title>Unique metabolic strategies in Hadean analogues reveal hints for primordial physiology.</title>
        <authorList>
            <person name="Nobu M.K."/>
            <person name="Nakai R."/>
            <person name="Tamazawa S."/>
            <person name="Mori H."/>
            <person name="Toyoda A."/>
            <person name="Ijiri A."/>
            <person name="Suzuki S."/>
            <person name="Kurokawa K."/>
            <person name="Kamagata Y."/>
            <person name="Tamaki H."/>
        </authorList>
    </citation>
    <scope>NUCLEOTIDE SEQUENCE [LARGE SCALE GENOMIC DNA]</scope>
    <source>
        <strain evidence="2">BS525</strain>
    </source>
</reference>
<dbReference type="Gene3D" id="3.40.50.300">
    <property type="entry name" value="P-loop containing nucleotide triphosphate hydrolases"/>
    <property type="match status" value="1"/>
</dbReference>
<dbReference type="PANTHER" id="PTHR43384:SF7">
    <property type="entry name" value="CARBON-MONOXIDE DEHYDROGENASE ACCESSORY PROTEIN"/>
    <property type="match status" value="1"/>
</dbReference>
<sequence length="253" mass="27514">MSFVIAIAGKGGTGKTTFSGLIVNYLIKKGKTPILAIDADPSSNLNEALGEKINLTIGELTEALATIDASAQGGVSKIEQMEYKINSAIIEGKGFDLLAMGRPEGPGCYCHVNHLLKSTITKLTKSYPYIVVDNEAGMEHLSRRTTGKADLLLIISDPSPRGIEAAARIKEVSKEVKLDIKTIKLVINRVMNDKLYPESLRVIEKYGLELAGTVPLDEAIMNLDGEKKPIFELPPESIAYQRVFNILDSLKIT</sequence>
<proteinExistence type="predicted"/>
<dbReference type="GO" id="GO:0051782">
    <property type="term" value="P:negative regulation of cell division"/>
    <property type="evidence" value="ECO:0007669"/>
    <property type="project" value="TreeGrafter"/>
</dbReference>
<dbReference type="PANTHER" id="PTHR43384">
    <property type="entry name" value="SEPTUM SITE-DETERMINING PROTEIN MIND HOMOLOG, CHLOROPLASTIC-RELATED"/>
    <property type="match status" value="1"/>
</dbReference>
<dbReference type="GO" id="GO:0005524">
    <property type="term" value="F:ATP binding"/>
    <property type="evidence" value="ECO:0007669"/>
    <property type="project" value="TreeGrafter"/>
</dbReference>
<accession>A0A9E2F6R2</accession>